<feature type="transmembrane region" description="Helical" evidence="1">
    <location>
        <begin position="181"/>
        <end position="199"/>
    </location>
</feature>
<dbReference type="InterPro" id="IPR012507">
    <property type="entry name" value="YibE_F"/>
</dbReference>
<dbReference type="KEGG" id="cmah:C1I91_24145"/>
<feature type="transmembrane region" description="Helical" evidence="1">
    <location>
        <begin position="156"/>
        <end position="175"/>
    </location>
</feature>
<evidence type="ECO:0000313" key="3">
    <source>
        <dbReference type="Proteomes" id="UP000286268"/>
    </source>
</evidence>
<evidence type="ECO:0000256" key="1">
    <source>
        <dbReference type="SAM" id="Phobius"/>
    </source>
</evidence>
<feature type="transmembrane region" description="Helical" evidence="1">
    <location>
        <begin position="132"/>
        <end position="149"/>
    </location>
</feature>
<feature type="transmembrane region" description="Helical" evidence="1">
    <location>
        <begin position="206"/>
        <end position="227"/>
    </location>
</feature>
<keyword evidence="1" id="KW-0472">Membrane</keyword>
<keyword evidence="3" id="KW-1185">Reference proteome</keyword>
<keyword evidence="1" id="KW-0812">Transmembrane</keyword>
<dbReference type="Proteomes" id="UP000286268">
    <property type="component" value="Chromosome"/>
</dbReference>
<dbReference type="PANTHER" id="PTHR41771:SF1">
    <property type="entry name" value="MEMBRANE PROTEIN"/>
    <property type="match status" value="1"/>
</dbReference>
<gene>
    <name evidence="2" type="ORF">C1I91_24145</name>
</gene>
<organism evidence="2 3">
    <name type="scientific">Clostridium manihotivorum</name>
    <dbReference type="NCBI Taxonomy" id="2320868"/>
    <lineage>
        <taxon>Bacteria</taxon>
        <taxon>Bacillati</taxon>
        <taxon>Bacillota</taxon>
        <taxon>Clostridia</taxon>
        <taxon>Eubacteriales</taxon>
        <taxon>Clostridiaceae</taxon>
        <taxon>Clostridium</taxon>
    </lineage>
</organism>
<evidence type="ECO:0000313" key="2">
    <source>
        <dbReference type="EMBL" id="QAA34480.1"/>
    </source>
</evidence>
<dbReference type="Pfam" id="PF07907">
    <property type="entry name" value="YibE_F"/>
    <property type="match status" value="1"/>
</dbReference>
<feature type="transmembrane region" description="Helical" evidence="1">
    <location>
        <begin position="354"/>
        <end position="380"/>
    </location>
</feature>
<sequence length="402" mass="43964">MLKSSKLSKIAIWFVIFSLFAIFLYKFNSNHPVGFNTQGKTSYVKYEKAEVLTIKKEALTNFQNSSTIKLGSQDITVKILSGEHKGETKDISNYLSDTHSVYVKKGMTIIVEIDTAGTQNQVLVYNYYRAPIQYLFILIFIAALCIIGRSKGFKSVVGLAFTFVCVIFLFIPMLYRGYSPVMSAILIITIVTCITLFLLNGYSSKTLSAVLGTLAGVIIAGFIALIVGNLAHLNGFNTQDVETLNMISAKFNMKVEGLLLSGILIAALGAVMDLSISIASSIQEVYISNPKISKKELFNSGMNIGRDMMGTMANTLILAFTGSSLNMLIIIYFYNVSYNQLINMDMVNVEIIQGLTGSLAVILIVPIVSFISSALIPAFAADKKKANSYKGKTKKAAKATLF</sequence>
<dbReference type="EMBL" id="CP025746">
    <property type="protein sequence ID" value="QAA34480.1"/>
    <property type="molecule type" value="Genomic_DNA"/>
</dbReference>
<keyword evidence="1" id="KW-1133">Transmembrane helix</keyword>
<feature type="transmembrane region" description="Helical" evidence="1">
    <location>
        <begin position="7"/>
        <end position="25"/>
    </location>
</feature>
<protein>
    <submittedName>
        <fullName evidence="2">YibE/F family protein</fullName>
    </submittedName>
</protein>
<dbReference type="OrthoDB" id="5753718at2"/>
<accession>A0A3R5QXB1</accession>
<feature type="transmembrane region" description="Helical" evidence="1">
    <location>
        <begin position="258"/>
        <end position="287"/>
    </location>
</feature>
<dbReference type="RefSeq" id="WP_128215192.1">
    <property type="nucleotide sequence ID" value="NZ_CP025746.1"/>
</dbReference>
<dbReference type="PANTHER" id="PTHR41771">
    <property type="entry name" value="MEMBRANE PROTEIN-RELATED"/>
    <property type="match status" value="1"/>
</dbReference>
<proteinExistence type="predicted"/>
<dbReference type="AlphaFoldDB" id="A0A3R5QXB1"/>
<feature type="transmembrane region" description="Helical" evidence="1">
    <location>
        <begin position="308"/>
        <end position="334"/>
    </location>
</feature>
<name>A0A3R5QXB1_9CLOT</name>
<reference evidence="2 3" key="1">
    <citation type="submission" date="2018-01" db="EMBL/GenBank/DDBJ databases">
        <title>Genome Sequencing and Assembly of Anaerobacter polyendosporus strain CT4.</title>
        <authorList>
            <person name="Tachaapaikoon C."/>
            <person name="Sutheeworapong S."/>
            <person name="Jenjaroenpun P."/>
            <person name="Wongsurawat T."/>
            <person name="Nookeaw I."/>
            <person name="Cheawchanlertfa P."/>
            <person name="Kosugi A."/>
            <person name="Cheevadhanarak S."/>
            <person name="Ratanakhanokchai K."/>
        </authorList>
    </citation>
    <scope>NUCLEOTIDE SEQUENCE [LARGE SCALE GENOMIC DNA]</scope>
    <source>
        <strain evidence="2 3">CT4</strain>
    </source>
</reference>